<dbReference type="EMBL" id="JBHSWW010000182">
    <property type="protein sequence ID" value="MFC6754032.1"/>
    <property type="molecule type" value="Genomic_DNA"/>
</dbReference>
<dbReference type="GO" id="GO:0016787">
    <property type="term" value="F:hydrolase activity"/>
    <property type="evidence" value="ECO:0007669"/>
    <property type="project" value="UniProtKB-KW"/>
</dbReference>
<evidence type="ECO:0000256" key="2">
    <source>
        <dbReference type="SAM" id="MobiDB-lite"/>
    </source>
</evidence>
<feature type="region of interest" description="Disordered" evidence="2">
    <location>
        <begin position="1"/>
        <end position="72"/>
    </location>
</feature>
<dbReference type="InterPro" id="IPR000639">
    <property type="entry name" value="Epox_hydrolase-like"/>
</dbReference>
<keyword evidence="1 4" id="KW-0378">Hydrolase</keyword>
<name>A0ABD5SCL8_9EURY</name>
<sequence length="359" mass="39621">MVDIPIETPSDDDDRSGDDRPGGDDRSGSDTGDTDRVEGTRDGEGDAAFVPTGGTVPEPIPDDEIPASVPGRSRAVRTNGVDLHVVEAGPEDGKLLVLLHGFPEFWYGWHETIAPLANAGYRVVVPDQRGYNLSAKPPRVADYRIGELARDVVGLIDAYGRETAAVAGHDWGAAVGWWLAIHHADRLSEFVAVNVPHPTVFQRALQESWSQRLKSWYVLAFQLPTLPEAVASAGDWRLAVRSLRETSNPGTFDADDFRRYRRAWNREGAFESMVNWYRAIVRDRPEPATPEVSVPTLVIWGANDQFLEKRLAADSVEYCTDGRLITVDTATHWVIHEEPHRVADAIADHADPLPPGARE</sequence>
<gene>
    <name evidence="4" type="ORF">ACFQEU_11255</name>
</gene>
<dbReference type="AlphaFoldDB" id="A0ABD5SCL8"/>
<dbReference type="PRINTS" id="PR00412">
    <property type="entry name" value="EPOXHYDRLASE"/>
</dbReference>
<evidence type="ECO:0000313" key="5">
    <source>
        <dbReference type="Proteomes" id="UP001596442"/>
    </source>
</evidence>
<dbReference type="Proteomes" id="UP001596442">
    <property type="component" value="Unassembled WGS sequence"/>
</dbReference>
<dbReference type="PANTHER" id="PTHR43329">
    <property type="entry name" value="EPOXIDE HYDROLASE"/>
    <property type="match status" value="1"/>
</dbReference>
<dbReference type="InterPro" id="IPR000073">
    <property type="entry name" value="AB_hydrolase_1"/>
</dbReference>
<evidence type="ECO:0000313" key="4">
    <source>
        <dbReference type="EMBL" id="MFC6754032.1"/>
    </source>
</evidence>
<evidence type="ECO:0000259" key="3">
    <source>
        <dbReference type="Pfam" id="PF00561"/>
    </source>
</evidence>
<dbReference type="Pfam" id="PF00561">
    <property type="entry name" value="Abhydrolase_1"/>
    <property type="match status" value="1"/>
</dbReference>
<dbReference type="RefSeq" id="WP_379782160.1">
    <property type="nucleotide sequence ID" value="NZ_JBHSWW010000182.1"/>
</dbReference>
<proteinExistence type="predicted"/>
<reference evidence="4 5" key="1">
    <citation type="journal article" date="2019" name="Int. J. Syst. Evol. Microbiol.">
        <title>The Global Catalogue of Microorganisms (GCM) 10K type strain sequencing project: providing services to taxonomists for standard genome sequencing and annotation.</title>
        <authorList>
            <consortium name="The Broad Institute Genomics Platform"/>
            <consortium name="The Broad Institute Genome Sequencing Center for Infectious Disease"/>
            <person name="Wu L."/>
            <person name="Ma J."/>
        </authorList>
    </citation>
    <scope>NUCLEOTIDE SEQUENCE [LARGE SCALE GENOMIC DNA]</scope>
    <source>
        <strain evidence="4 5">CGMCC 1.3239</strain>
    </source>
</reference>
<feature type="compositionally biased region" description="Basic and acidic residues" evidence="2">
    <location>
        <begin position="17"/>
        <end position="44"/>
    </location>
</feature>
<comment type="caution">
    <text evidence="4">The sequence shown here is derived from an EMBL/GenBank/DDBJ whole genome shotgun (WGS) entry which is preliminary data.</text>
</comment>
<accession>A0ABD5SCL8</accession>
<dbReference type="SUPFAM" id="SSF53474">
    <property type="entry name" value="alpha/beta-Hydrolases"/>
    <property type="match status" value="1"/>
</dbReference>
<dbReference type="PRINTS" id="PR00111">
    <property type="entry name" value="ABHYDROLASE"/>
</dbReference>
<protein>
    <submittedName>
        <fullName evidence="4">Alpha/beta fold hydrolase</fullName>
    </submittedName>
</protein>
<evidence type="ECO:0000256" key="1">
    <source>
        <dbReference type="ARBA" id="ARBA00022801"/>
    </source>
</evidence>
<organism evidence="4 5">
    <name type="scientific">Halorubrum tibetense</name>
    <dbReference type="NCBI Taxonomy" id="175631"/>
    <lineage>
        <taxon>Archaea</taxon>
        <taxon>Methanobacteriati</taxon>
        <taxon>Methanobacteriota</taxon>
        <taxon>Stenosarchaea group</taxon>
        <taxon>Halobacteria</taxon>
        <taxon>Halobacteriales</taxon>
        <taxon>Haloferacaceae</taxon>
        <taxon>Halorubrum</taxon>
    </lineage>
</organism>
<keyword evidence="5" id="KW-1185">Reference proteome</keyword>
<dbReference type="InterPro" id="IPR029058">
    <property type="entry name" value="AB_hydrolase_fold"/>
</dbReference>
<dbReference type="Gene3D" id="3.40.50.1820">
    <property type="entry name" value="alpha/beta hydrolase"/>
    <property type="match status" value="1"/>
</dbReference>
<feature type="domain" description="AB hydrolase-1" evidence="3">
    <location>
        <begin position="95"/>
        <end position="339"/>
    </location>
</feature>